<feature type="non-terminal residue" evidence="2">
    <location>
        <position position="109"/>
    </location>
</feature>
<organism evidence="2 3">
    <name type="scientific">Taxus chinensis</name>
    <name type="common">Chinese yew</name>
    <name type="synonym">Taxus wallichiana var. chinensis</name>
    <dbReference type="NCBI Taxonomy" id="29808"/>
    <lineage>
        <taxon>Eukaryota</taxon>
        <taxon>Viridiplantae</taxon>
        <taxon>Streptophyta</taxon>
        <taxon>Embryophyta</taxon>
        <taxon>Tracheophyta</taxon>
        <taxon>Spermatophyta</taxon>
        <taxon>Pinopsida</taxon>
        <taxon>Pinidae</taxon>
        <taxon>Conifers II</taxon>
        <taxon>Cupressales</taxon>
        <taxon>Taxaceae</taxon>
        <taxon>Taxus</taxon>
    </lineage>
</organism>
<comment type="caution">
    <text evidence="2">The sequence shown here is derived from an EMBL/GenBank/DDBJ whole genome shotgun (WGS) entry which is preliminary data.</text>
</comment>
<name>A0AA38C801_TAXCH</name>
<dbReference type="Pfam" id="PF00201">
    <property type="entry name" value="UDPGT"/>
    <property type="match status" value="1"/>
</dbReference>
<evidence type="ECO:0008006" key="4">
    <source>
        <dbReference type="Google" id="ProtNLM"/>
    </source>
</evidence>
<dbReference type="InterPro" id="IPR002213">
    <property type="entry name" value="UDP_glucos_trans"/>
</dbReference>
<dbReference type="EMBL" id="JAHRHJ020003337">
    <property type="protein sequence ID" value="KAH9291922.1"/>
    <property type="molecule type" value="Genomic_DNA"/>
</dbReference>
<dbReference type="PANTHER" id="PTHR48045:SF31">
    <property type="entry name" value="UDP-GLYCOSYLTRANSFERASE 76B1-LIKE"/>
    <property type="match status" value="1"/>
</dbReference>
<gene>
    <name evidence="2" type="ORF">KI387_042887</name>
</gene>
<evidence type="ECO:0000256" key="1">
    <source>
        <dbReference type="ARBA" id="ARBA00022679"/>
    </source>
</evidence>
<keyword evidence="1" id="KW-0808">Transferase</keyword>
<dbReference type="PANTHER" id="PTHR48045">
    <property type="entry name" value="UDP-GLYCOSYLTRANSFERASE 72B1"/>
    <property type="match status" value="1"/>
</dbReference>
<evidence type="ECO:0000313" key="3">
    <source>
        <dbReference type="Proteomes" id="UP000824469"/>
    </source>
</evidence>
<dbReference type="Proteomes" id="UP000824469">
    <property type="component" value="Unassembled WGS sequence"/>
</dbReference>
<accession>A0AA38C801</accession>
<reference evidence="2 3" key="1">
    <citation type="journal article" date="2021" name="Nat. Plants">
        <title>The Taxus genome provides insights into paclitaxel biosynthesis.</title>
        <authorList>
            <person name="Xiong X."/>
            <person name="Gou J."/>
            <person name="Liao Q."/>
            <person name="Li Y."/>
            <person name="Zhou Q."/>
            <person name="Bi G."/>
            <person name="Li C."/>
            <person name="Du R."/>
            <person name="Wang X."/>
            <person name="Sun T."/>
            <person name="Guo L."/>
            <person name="Liang H."/>
            <person name="Lu P."/>
            <person name="Wu Y."/>
            <person name="Zhang Z."/>
            <person name="Ro D.K."/>
            <person name="Shang Y."/>
            <person name="Huang S."/>
            <person name="Yan J."/>
        </authorList>
    </citation>
    <scope>NUCLEOTIDE SEQUENCE [LARGE SCALE GENOMIC DNA]</scope>
    <source>
        <strain evidence="2">Ta-2019</strain>
    </source>
</reference>
<keyword evidence="3" id="KW-1185">Reference proteome</keyword>
<evidence type="ECO:0000313" key="2">
    <source>
        <dbReference type="EMBL" id="KAH9291922.1"/>
    </source>
</evidence>
<dbReference type="SUPFAM" id="SSF53756">
    <property type="entry name" value="UDP-Glycosyltransferase/glycogen phosphorylase"/>
    <property type="match status" value="1"/>
</dbReference>
<protein>
    <recommendedName>
        <fullName evidence="4">Glucosyltransferase</fullName>
    </recommendedName>
</protein>
<proteinExistence type="predicted"/>
<dbReference type="AlphaFoldDB" id="A0AA38C801"/>
<dbReference type="GO" id="GO:0008194">
    <property type="term" value="F:UDP-glycosyltransferase activity"/>
    <property type="evidence" value="ECO:0007669"/>
    <property type="project" value="InterPro"/>
</dbReference>
<sequence length="109" mass="12267">MSHCGWNSSIESISMGVPLVTWPMFADQHFNSKLLTEELRVGVQFCQHIEEIPCQVKVEKSVRLLLCDEEGKEMRKRAQKLKDMATESVGLGGSSTSNLQAFANEMHKL</sequence>
<dbReference type="OMA" id="FANEMHK"/>
<dbReference type="Gene3D" id="3.40.50.2000">
    <property type="entry name" value="Glycogen Phosphorylase B"/>
    <property type="match status" value="1"/>
</dbReference>